<feature type="domain" description="CENP-V/GFA" evidence="4">
    <location>
        <begin position="25"/>
        <end position="137"/>
    </location>
</feature>
<reference evidence="5" key="1">
    <citation type="submission" date="2023-03" db="EMBL/GenBank/DDBJ databases">
        <title>Massive genome expansion in bonnet fungi (Mycena s.s.) driven by repeated elements and novel gene families across ecological guilds.</title>
        <authorList>
            <consortium name="Lawrence Berkeley National Laboratory"/>
            <person name="Harder C.B."/>
            <person name="Miyauchi S."/>
            <person name="Viragh M."/>
            <person name="Kuo A."/>
            <person name="Thoen E."/>
            <person name="Andreopoulos B."/>
            <person name="Lu D."/>
            <person name="Skrede I."/>
            <person name="Drula E."/>
            <person name="Henrissat B."/>
            <person name="Morin E."/>
            <person name="Kohler A."/>
            <person name="Barry K."/>
            <person name="LaButti K."/>
            <person name="Morin E."/>
            <person name="Salamov A."/>
            <person name="Lipzen A."/>
            <person name="Mereny Z."/>
            <person name="Hegedus B."/>
            <person name="Baldrian P."/>
            <person name="Stursova M."/>
            <person name="Weitz H."/>
            <person name="Taylor A."/>
            <person name="Grigoriev I.V."/>
            <person name="Nagy L.G."/>
            <person name="Martin F."/>
            <person name="Kauserud H."/>
        </authorList>
    </citation>
    <scope>NUCLEOTIDE SEQUENCE</scope>
    <source>
        <strain evidence="5">CBHHK002</strain>
    </source>
</reference>
<gene>
    <name evidence="5" type="ORF">DFH08DRAFT_839495</name>
</gene>
<organism evidence="5 6">
    <name type="scientific">Mycena albidolilacea</name>
    <dbReference type="NCBI Taxonomy" id="1033008"/>
    <lineage>
        <taxon>Eukaryota</taxon>
        <taxon>Fungi</taxon>
        <taxon>Dikarya</taxon>
        <taxon>Basidiomycota</taxon>
        <taxon>Agaricomycotina</taxon>
        <taxon>Agaricomycetes</taxon>
        <taxon>Agaricomycetidae</taxon>
        <taxon>Agaricales</taxon>
        <taxon>Marasmiineae</taxon>
        <taxon>Mycenaceae</taxon>
        <taxon>Mycena</taxon>
    </lineage>
</organism>
<evidence type="ECO:0000256" key="3">
    <source>
        <dbReference type="ARBA" id="ARBA00022833"/>
    </source>
</evidence>
<dbReference type="Proteomes" id="UP001218218">
    <property type="component" value="Unassembled WGS sequence"/>
</dbReference>
<evidence type="ECO:0000313" key="6">
    <source>
        <dbReference type="Proteomes" id="UP001218218"/>
    </source>
</evidence>
<dbReference type="InterPro" id="IPR006913">
    <property type="entry name" value="CENP-V/GFA"/>
</dbReference>
<dbReference type="GO" id="GO:0016846">
    <property type="term" value="F:carbon-sulfur lyase activity"/>
    <property type="evidence" value="ECO:0007669"/>
    <property type="project" value="InterPro"/>
</dbReference>
<name>A0AAD7APN5_9AGAR</name>
<dbReference type="Pfam" id="PF04828">
    <property type="entry name" value="GFA"/>
    <property type="match status" value="1"/>
</dbReference>
<dbReference type="EMBL" id="JARIHO010000003">
    <property type="protein sequence ID" value="KAJ7364534.1"/>
    <property type="molecule type" value="Genomic_DNA"/>
</dbReference>
<protein>
    <submittedName>
        <fullName evidence="5">Glutathione-dependent formaldehyde-activating GFA</fullName>
    </submittedName>
</protein>
<dbReference type="PANTHER" id="PTHR28620">
    <property type="entry name" value="CENTROMERE PROTEIN V"/>
    <property type="match status" value="1"/>
</dbReference>
<comment type="similarity">
    <text evidence="1">Belongs to the Gfa family.</text>
</comment>
<dbReference type="PROSITE" id="PS51891">
    <property type="entry name" value="CENP_V_GFA"/>
    <property type="match status" value="1"/>
</dbReference>
<evidence type="ECO:0000259" key="4">
    <source>
        <dbReference type="PROSITE" id="PS51891"/>
    </source>
</evidence>
<sequence length="142" mass="15753">MTQPAEAKPLGLPIPWPENAEIKVHTGGCHCKKVRYEFEHPDIYAMPVMNCNCSICEDRGYFNVYTPKTKFRFTSGEDGLTQYQFGHHVVSHRFCSTCGTSIGPVGAPGTPFDGVVAVNTRTIDGVDLDRLEFKKLDGRSRG</sequence>
<dbReference type="GO" id="GO:0046872">
    <property type="term" value="F:metal ion binding"/>
    <property type="evidence" value="ECO:0007669"/>
    <property type="project" value="UniProtKB-KW"/>
</dbReference>
<keyword evidence="6" id="KW-1185">Reference proteome</keyword>
<dbReference type="AlphaFoldDB" id="A0AAD7APN5"/>
<dbReference type="PANTHER" id="PTHR28620:SF1">
    <property type="entry name" value="CENP-V_GFA DOMAIN-CONTAINING PROTEIN"/>
    <property type="match status" value="1"/>
</dbReference>
<accession>A0AAD7APN5</accession>
<evidence type="ECO:0000313" key="5">
    <source>
        <dbReference type="EMBL" id="KAJ7364534.1"/>
    </source>
</evidence>
<dbReference type="InterPro" id="IPR052355">
    <property type="entry name" value="CENP-V-like"/>
</dbReference>
<dbReference type="Gene3D" id="2.170.150.70">
    <property type="match status" value="1"/>
</dbReference>
<evidence type="ECO:0000256" key="1">
    <source>
        <dbReference type="ARBA" id="ARBA00005495"/>
    </source>
</evidence>
<dbReference type="InterPro" id="IPR011057">
    <property type="entry name" value="Mss4-like_sf"/>
</dbReference>
<evidence type="ECO:0000256" key="2">
    <source>
        <dbReference type="ARBA" id="ARBA00022723"/>
    </source>
</evidence>
<keyword evidence="3" id="KW-0862">Zinc</keyword>
<proteinExistence type="inferred from homology"/>
<dbReference type="SUPFAM" id="SSF51316">
    <property type="entry name" value="Mss4-like"/>
    <property type="match status" value="1"/>
</dbReference>
<keyword evidence="2" id="KW-0479">Metal-binding</keyword>
<comment type="caution">
    <text evidence="5">The sequence shown here is derived from an EMBL/GenBank/DDBJ whole genome shotgun (WGS) entry which is preliminary data.</text>
</comment>